<reference evidence="1" key="1">
    <citation type="submission" date="2023-10" db="EMBL/GenBank/DDBJ databases">
        <authorList>
            <person name="Chen Y."/>
            <person name="Shah S."/>
            <person name="Dougan E. K."/>
            <person name="Thang M."/>
            <person name="Chan C."/>
        </authorList>
    </citation>
    <scope>NUCLEOTIDE SEQUENCE [LARGE SCALE GENOMIC DNA]</scope>
</reference>
<keyword evidence="2" id="KW-1185">Reference proteome</keyword>
<gene>
    <name evidence="1" type="ORF">PCOR1329_LOCUS65018</name>
</gene>
<sequence length="336" mass="37056">MQDLKDILGICSPRRHPGGGVLGAAAAHETVDVETVFAVSNVLRKDVHNVHFEAMPVMTLARFQFLEAFVRVAVHQFVDPGEHPDHAAAAAVSELLERSSTNMKWLNQRQTLHEHLFREECDLLYRECRGLLEAVYEAYRTKLCYPGRPAAAGLSFGAWLLLCEDAEVAQAGLTPRTVGYAFALGRQHHDVESFRHMELSLGEFFVALGALVALRVDFDPAELGDMSDGLAELFIENMAEALKKVSAGAADEPASLKTRMCGHKVKPVLDFVMRTFRAADADNSATVGGDEFRRVFSQPGVLSELADLGIRVEDGGCERALPADRRRRLWGPFRSP</sequence>
<protein>
    <recommendedName>
        <fullName evidence="3">Calmodulin</fullName>
    </recommendedName>
</protein>
<accession>A0ABN9W8L9</accession>
<evidence type="ECO:0000313" key="1">
    <source>
        <dbReference type="EMBL" id="CAK0882544.1"/>
    </source>
</evidence>
<evidence type="ECO:0008006" key="3">
    <source>
        <dbReference type="Google" id="ProtNLM"/>
    </source>
</evidence>
<organism evidence="1 2">
    <name type="scientific">Prorocentrum cordatum</name>
    <dbReference type="NCBI Taxonomy" id="2364126"/>
    <lineage>
        <taxon>Eukaryota</taxon>
        <taxon>Sar</taxon>
        <taxon>Alveolata</taxon>
        <taxon>Dinophyceae</taxon>
        <taxon>Prorocentrales</taxon>
        <taxon>Prorocentraceae</taxon>
        <taxon>Prorocentrum</taxon>
    </lineage>
</organism>
<name>A0ABN9W8L9_9DINO</name>
<comment type="caution">
    <text evidence="1">The sequence shown here is derived from an EMBL/GenBank/DDBJ whole genome shotgun (WGS) entry which is preliminary data.</text>
</comment>
<dbReference type="Proteomes" id="UP001189429">
    <property type="component" value="Unassembled WGS sequence"/>
</dbReference>
<dbReference type="EMBL" id="CAUYUJ010018305">
    <property type="protein sequence ID" value="CAK0882544.1"/>
    <property type="molecule type" value="Genomic_DNA"/>
</dbReference>
<proteinExistence type="predicted"/>
<evidence type="ECO:0000313" key="2">
    <source>
        <dbReference type="Proteomes" id="UP001189429"/>
    </source>
</evidence>